<gene>
    <name evidence="1" type="ORF">AVEN_6832_1</name>
</gene>
<dbReference type="AlphaFoldDB" id="A0A4Y2R387"/>
<keyword evidence="2" id="KW-1185">Reference proteome</keyword>
<name>A0A4Y2R387_ARAVE</name>
<protein>
    <submittedName>
        <fullName evidence="1">Uncharacterized protein</fullName>
    </submittedName>
</protein>
<proteinExistence type="predicted"/>
<organism evidence="1 2">
    <name type="scientific">Araneus ventricosus</name>
    <name type="common">Orbweaver spider</name>
    <name type="synonym">Epeira ventricosa</name>
    <dbReference type="NCBI Taxonomy" id="182803"/>
    <lineage>
        <taxon>Eukaryota</taxon>
        <taxon>Metazoa</taxon>
        <taxon>Ecdysozoa</taxon>
        <taxon>Arthropoda</taxon>
        <taxon>Chelicerata</taxon>
        <taxon>Arachnida</taxon>
        <taxon>Araneae</taxon>
        <taxon>Araneomorphae</taxon>
        <taxon>Entelegynae</taxon>
        <taxon>Araneoidea</taxon>
        <taxon>Araneidae</taxon>
        <taxon>Araneus</taxon>
    </lineage>
</organism>
<dbReference type="EMBL" id="BGPR01015567">
    <property type="protein sequence ID" value="GBN69765.1"/>
    <property type="molecule type" value="Genomic_DNA"/>
</dbReference>
<comment type="caution">
    <text evidence="1">The sequence shown here is derived from an EMBL/GenBank/DDBJ whole genome shotgun (WGS) entry which is preliminary data.</text>
</comment>
<dbReference type="Proteomes" id="UP000499080">
    <property type="component" value="Unassembled WGS sequence"/>
</dbReference>
<reference evidence="1 2" key="1">
    <citation type="journal article" date="2019" name="Sci. Rep.">
        <title>Orb-weaving spider Araneus ventricosus genome elucidates the spidroin gene catalogue.</title>
        <authorList>
            <person name="Kono N."/>
            <person name="Nakamura H."/>
            <person name="Ohtoshi R."/>
            <person name="Moran D.A.P."/>
            <person name="Shinohara A."/>
            <person name="Yoshida Y."/>
            <person name="Fujiwara M."/>
            <person name="Mori M."/>
            <person name="Tomita M."/>
            <person name="Arakawa K."/>
        </authorList>
    </citation>
    <scope>NUCLEOTIDE SEQUENCE [LARGE SCALE GENOMIC DNA]</scope>
</reference>
<evidence type="ECO:0000313" key="2">
    <source>
        <dbReference type="Proteomes" id="UP000499080"/>
    </source>
</evidence>
<sequence length="80" mass="8523">MSPGSANGVFVDVDETLDDLTGSVGYHPDAGCKLAENARIPSVLLPTACLLTSMSLNLGYNKLSSENIAFFWDESYQAGH</sequence>
<accession>A0A4Y2R387</accession>
<evidence type="ECO:0000313" key="1">
    <source>
        <dbReference type="EMBL" id="GBN69765.1"/>
    </source>
</evidence>